<dbReference type="Proteomes" id="UP000091857">
    <property type="component" value="Chromosome 9"/>
</dbReference>
<dbReference type="OrthoDB" id="1930763at2759"/>
<dbReference type="OMA" id="NSFIGDA"/>
<dbReference type="STRING" id="3983.A0A2C9V970"/>
<dbReference type="AlphaFoldDB" id="A0A2C9V970"/>
<reference evidence="2" key="1">
    <citation type="journal article" date="2016" name="Nat. Biotechnol.">
        <title>Sequencing wild and cultivated cassava and related species reveals extensive interspecific hybridization and genetic diversity.</title>
        <authorList>
            <person name="Bredeson J.V."/>
            <person name="Lyons J.B."/>
            <person name="Prochnik S.E."/>
            <person name="Wu G.A."/>
            <person name="Ha C.M."/>
            <person name="Edsinger-Gonzales E."/>
            <person name="Grimwood J."/>
            <person name="Schmutz J."/>
            <person name="Rabbi I.Y."/>
            <person name="Egesi C."/>
            <person name="Nauluvula P."/>
            <person name="Lebot V."/>
            <person name="Ndunguru J."/>
            <person name="Mkamilo G."/>
            <person name="Bart R.S."/>
            <person name="Setter T.L."/>
            <person name="Gleadow R.M."/>
            <person name="Kulakow P."/>
            <person name="Ferguson M.E."/>
            <person name="Rounsley S."/>
            <person name="Rokhsar D.S."/>
        </authorList>
    </citation>
    <scope>NUCLEOTIDE SEQUENCE [LARGE SCALE GENOMIC DNA]</scope>
    <source>
        <strain evidence="2">cv. AM560-2</strain>
    </source>
</reference>
<comment type="caution">
    <text evidence="1">The sequence shown here is derived from an EMBL/GenBank/DDBJ whole genome shotgun (WGS) entry which is preliminary data.</text>
</comment>
<dbReference type="PANTHER" id="PTHR37723">
    <property type="entry name" value="PROTEIN FAR-RED ELONGATED HYPOCOTYL 1"/>
    <property type="match status" value="1"/>
</dbReference>
<dbReference type="GO" id="GO:0009639">
    <property type="term" value="P:response to red or far red light"/>
    <property type="evidence" value="ECO:0007669"/>
    <property type="project" value="InterPro"/>
</dbReference>
<proteinExistence type="predicted"/>
<dbReference type="GO" id="GO:0051457">
    <property type="term" value="P:maintenance of protein location in nucleus"/>
    <property type="evidence" value="ECO:0000318"/>
    <property type="project" value="GO_Central"/>
</dbReference>
<dbReference type="GO" id="GO:0009416">
    <property type="term" value="P:response to light stimulus"/>
    <property type="evidence" value="ECO:0000318"/>
    <property type="project" value="GO_Central"/>
</dbReference>
<dbReference type="GO" id="GO:0005737">
    <property type="term" value="C:cytoplasm"/>
    <property type="evidence" value="ECO:0000318"/>
    <property type="project" value="GO_Central"/>
</dbReference>
<dbReference type="GO" id="GO:0061608">
    <property type="term" value="F:nuclear import signal receptor activity"/>
    <property type="evidence" value="ECO:0000318"/>
    <property type="project" value="GO_Central"/>
</dbReference>
<dbReference type="EMBL" id="CM004395">
    <property type="protein sequence ID" value="OAY41323.1"/>
    <property type="molecule type" value="Genomic_DNA"/>
</dbReference>
<evidence type="ECO:0000313" key="1">
    <source>
        <dbReference type="EMBL" id="OAY41323.1"/>
    </source>
</evidence>
<organism evidence="1 2">
    <name type="scientific">Manihot esculenta</name>
    <name type="common">Cassava</name>
    <name type="synonym">Jatropha manihot</name>
    <dbReference type="NCBI Taxonomy" id="3983"/>
    <lineage>
        <taxon>Eukaryota</taxon>
        <taxon>Viridiplantae</taxon>
        <taxon>Streptophyta</taxon>
        <taxon>Embryophyta</taxon>
        <taxon>Tracheophyta</taxon>
        <taxon>Spermatophyta</taxon>
        <taxon>Magnoliopsida</taxon>
        <taxon>eudicotyledons</taxon>
        <taxon>Gunneridae</taxon>
        <taxon>Pentapetalae</taxon>
        <taxon>rosids</taxon>
        <taxon>fabids</taxon>
        <taxon>Malpighiales</taxon>
        <taxon>Euphorbiaceae</taxon>
        <taxon>Crotonoideae</taxon>
        <taxon>Manihoteae</taxon>
        <taxon>Manihot</taxon>
    </lineage>
</organism>
<evidence type="ECO:0000313" key="2">
    <source>
        <dbReference type="Proteomes" id="UP000091857"/>
    </source>
</evidence>
<dbReference type="InterPro" id="IPR037766">
    <property type="entry name" value="FHY1"/>
</dbReference>
<keyword evidence="2" id="KW-1185">Reference proteome</keyword>
<accession>A0A2C9V970</accession>
<name>A0A2C9V970_MANES</name>
<dbReference type="PANTHER" id="PTHR37723:SF1">
    <property type="entry name" value="PROTEIN FAR-RED-ELONGATED HYPOCOTYL 1-LIKE"/>
    <property type="match status" value="1"/>
</dbReference>
<protein>
    <submittedName>
        <fullName evidence="1">Uncharacterized protein</fullName>
    </submittedName>
</protein>
<dbReference type="GO" id="GO:0016607">
    <property type="term" value="C:nuclear speck"/>
    <property type="evidence" value="ECO:0000318"/>
    <property type="project" value="GO_Central"/>
</dbReference>
<gene>
    <name evidence="1" type="ORF">MANES_09G092000v8</name>
</gene>
<sequence length="237" mass="26405">MFDVSKKRKLQAEQFGLPFPKHKCWDNHSSPKTLSILEENQEAEDLITEVVKESAGRQAIEDGSDLESAKDSNSFVGDSDHVMSVYGEAKFETEVSKPGLSNEPSSSLLDFCQSNSKDIQCSLHSTTATSTVGAGKDESAFEAGEHGLDHHELHQNLDEPIVEFGSHFDYTCTQDGIDSIEPYVDKELEDILYSNGVNPNRYVLSSGRWSVNQDAQPGTRKPTIDQEFEQYFSMLML</sequence>
<dbReference type="Gramene" id="Manes.09G092000.2.v8.1">
    <property type="protein sequence ID" value="Manes.09G092000.2.v8.1.CDS"/>
    <property type="gene ID" value="Manes.09G092000.v8.1"/>
</dbReference>